<dbReference type="Pfam" id="PF03469">
    <property type="entry name" value="XH"/>
    <property type="match status" value="1"/>
</dbReference>
<dbReference type="EMBL" id="OX451741">
    <property type="protein sequence ID" value="CAI8618368.1"/>
    <property type="molecule type" value="Genomic_DNA"/>
</dbReference>
<dbReference type="InterPro" id="IPR005379">
    <property type="entry name" value="FDM1-5/IDN2_XH"/>
</dbReference>
<protein>
    <recommendedName>
        <fullName evidence="1">Factor of DNA methylation 1-5/IDN2 domain-containing protein</fullName>
    </recommendedName>
</protein>
<evidence type="ECO:0000313" key="3">
    <source>
        <dbReference type="Proteomes" id="UP001157006"/>
    </source>
</evidence>
<sequence>MIPGRRRSAFRRRFQAVVQIRIKVEKLSENGRKICIILSNSFSARTWKSGFLHFSFQEIIDVADKKLNGLKRSVGKAAYNAVVAALTELNEFNPSGRYVTSELWNNAEDRRATLQEGIQFLLDNSSNKRERGKATMGRKGE</sequence>
<dbReference type="GO" id="GO:0080188">
    <property type="term" value="P:gene silencing by siRNA-directed DNA methylation"/>
    <property type="evidence" value="ECO:0007669"/>
    <property type="project" value="InterPro"/>
</dbReference>
<proteinExistence type="predicted"/>
<evidence type="ECO:0000313" key="2">
    <source>
        <dbReference type="EMBL" id="CAI8618368.1"/>
    </source>
</evidence>
<evidence type="ECO:0000259" key="1">
    <source>
        <dbReference type="Pfam" id="PF03469"/>
    </source>
</evidence>
<keyword evidence="3" id="KW-1185">Reference proteome</keyword>
<organism evidence="2 3">
    <name type="scientific">Vicia faba</name>
    <name type="common">Broad bean</name>
    <name type="synonym">Faba vulgaris</name>
    <dbReference type="NCBI Taxonomy" id="3906"/>
    <lineage>
        <taxon>Eukaryota</taxon>
        <taxon>Viridiplantae</taxon>
        <taxon>Streptophyta</taxon>
        <taxon>Embryophyta</taxon>
        <taxon>Tracheophyta</taxon>
        <taxon>Spermatophyta</taxon>
        <taxon>Magnoliopsida</taxon>
        <taxon>eudicotyledons</taxon>
        <taxon>Gunneridae</taxon>
        <taxon>Pentapetalae</taxon>
        <taxon>rosids</taxon>
        <taxon>fabids</taxon>
        <taxon>Fabales</taxon>
        <taxon>Fabaceae</taxon>
        <taxon>Papilionoideae</taxon>
        <taxon>50 kb inversion clade</taxon>
        <taxon>NPAAA clade</taxon>
        <taxon>Hologalegina</taxon>
        <taxon>IRL clade</taxon>
        <taxon>Fabeae</taxon>
        <taxon>Vicia</taxon>
    </lineage>
</organism>
<dbReference type="PANTHER" id="PTHR21596:SF77">
    <property type="entry name" value="XH_XS DOMAIN PROTEIN"/>
    <property type="match status" value="1"/>
</dbReference>
<dbReference type="AlphaFoldDB" id="A0AAV1B7Z0"/>
<reference evidence="2 3" key="1">
    <citation type="submission" date="2023-01" db="EMBL/GenBank/DDBJ databases">
        <authorList>
            <person name="Kreplak J."/>
        </authorList>
    </citation>
    <scope>NUCLEOTIDE SEQUENCE [LARGE SCALE GENOMIC DNA]</scope>
</reference>
<name>A0AAV1B7Z0_VICFA</name>
<gene>
    <name evidence="2" type="ORF">VFH_VI119560</name>
</gene>
<dbReference type="Proteomes" id="UP001157006">
    <property type="component" value="Chromosome 6"/>
</dbReference>
<feature type="domain" description="Factor of DNA methylation 1-5/IDN2" evidence="1">
    <location>
        <begin position="12"/>
        <end position="129"/>
    </location>
</feature>
<accession>A0AAV1B7Z0</accession>
<dbReference type="PANTHER" id="PTHR21596">
    <property type="entry name" value="RIBONUCLEASE P SUBUNIT P38"/>
    <property type="match status" value="1"/>
</dbReference>
<dbReference type="InterPro" id="IPR045177">
    <property type="entry name" value="FDM1-5/IDN2"/>
</dbReference>